<evidence type="ECO:0000313" key="5">
    <source>
        <dbReference type="Proteomes" id="UP000238479"/>
    </source>
</evidence>
<dbReference type="Proteomes" id="UP000238479">
    <property type="component" value="Chromosome 6"/>
</dbReference>
<feature type="domain" description="hAT-like transposase RNase-H fold" evidence="3">
    <location>
        <begin position="78"/>
        <end position="145"/>
    </location>
</feature>
<dbReference type="SUPFAM" id="SSF53098">
    <property type="entry name" value="Ribonuclease H-like"/>
    <property type="match status" value="1"/>
</dbReference>
<name>A0A2P6PU48_ROSCH</name>
<feature type="domain" description="HAT C-terminal dimerisation" evidence="2">
    <location>
        <begin position="210"/>
        <end position="296"/>
    </location>
</feature>
<gene>
    <name evidence="4" type="ORF">RchiOBHm_Chr6g0283851</name>
</gene>
<keyword evidence="5" id="KW-1185">Reference proteome</keyword>
<evidence type="ECO:0000256" key="1">
    <source>
        <dbReference type="SAM" id="MobiDB-lite"/>
    </source>
</evidence>
<organism evidence="4 5">
    <name type="scientific">Rosa chinensis</name>
    <name type="common">China rose</name>
    <dbReference type="NCBI Taxonomy" id="74649"/>
    <lineage>
        <taxon>Eukaryota</taxon>
        <taxon>Viridiplantae</taxon>
        <taxon>Streptophyta</taxon>
        <taxon>Embryophyta</taxon>
        <taxon>Tracheophyta</taxon>
        <taxon>Spermatophyta</taxon>
        <taxon>Magnoliopsida</taxon>
        <taxon>eudicotyledons</taxon>
        <taxon>Gunneridae</taxon>
        <taxon>Pentapetalae</taxon>
        <taxon>rosids</taxon>
        <taxon>fabids</taxon>
        <taxon>Rosales</taxon>
        <taxon>Rosaceae</taxon>
        <taxon>Rosoideae</taxon>
        <taxon>Rosoideae incertae sedis</taxon>
        <taxon>Rosa</taxon>
    </lineage>
</organism>
<dbReference type="GO" id="GO:0003677">
    <property type="term" value="F:DNA binding"/>
    <property type="evidence" value="ECO:0007669"/>
    <property type="project" value="InterPro"/>
</dbReference>
<evidence type="ECO:0000313" key="4">
    <source>
        <dbReference type="EMBL" id="PRQ25453.1"/>
    </source>
</evidence>
<dbReference type="GO" id="GO:0046983">
    <property type="term" value="F:protein dimerization activity"/>
    <property type="evidence" value="ECO:0007669"/>
    <property type="project" value="InterPro"/>
</dbReference>
<dbReference type="EMBL" id="PDCK01000044">
    <property type="protein sequence ID" value="PRQ25453.1"/>
    <property type="molecule type" value="Genomic_DNA"/>
</dbReference>
<sequence length="359" mass="40940">MLDTALELKEAFVMLADDEDSKYKSYFIEDEVPDDELGEEGDYVEVQTKSKVSRKRVGPPTELFCQPYRPGGSEAERVLFAMSQKMRAKYTKYFASIDDINQLFLVALVLDPRYKLLNVERVCTMILCFEAGEVKRISNVVKELVVALTYLYATSNGCSSSQKSKSASSAVSRGSSSRYSHKKVSGKVADMLADWDKILEDGDAVVVGNEVDRYLLDPIEKPPKGEKFEFNLLAWWRLNGSKYPNLAAVAKDVLAVQVSTVASESSFNTAKRVIDPHWSSLTPKLVEALICLQKWLKSDSITSLAYVPTPEEMAWLEDVEKEQEKEEEEKKRRHKKLLQRQRRVQKHRQPLMHQNQQKK</sequence>
<dbReference type="Pfam" id="PF05699">
    <property type="entry name" value="Dimer_Tnp_hAT"/>
    <property type="match status" value="1"/>
</dbReference>
<comment type="caution">
    <text evidence="4">The sequence shown here is derived from an EMBL/GenBank/DDBJ whole genome shotgun (WGS) entry which is preliminary data.</text>
</comment>
<dbReference type="OMA" id="VERVCTM"/>
<dbReference type="InterPro" id="IPR025525">
    <property type="entry name" value="hAT-like_transposase_RNase-H"/>
</dbReference>
<dbReference type="PANTHER" id="PTHR23272">
    <property type="entry name" value="BED FINGER-RELATED"/>
    <property type="match status" value="1"/>
</dbReference>
<feature type="region of interest" description="Disordered" evidence="1">
    <location>
        <begin position="320"/>
        <end position="359"/>
    </location>
</feature>
<evidence type="ECO:0000259" key="2">
    <source>
        <dbReference type="Pfam" id="PF05699"/>
    </source>
</evidence>
<proteinExistence type="predicted"/>
<dbReference type="Pfam" id="PF14372">
    <property type="entry name" value="hAT-like_RNase-H"/>
    <property type="match status" value="1"/>
</dbReference>
<dbReference type="PANTHER" id="PTHR23272:SF161">
    <property type="entry name" value="ZINC FINGER BED DOMAIN-CONTAINING PROTEIN RICESLEEPER 1-LIKE"/>
    <property type="match status" value="1"/>
</dbReference>
<dbReference type="AlphaFoldDB" id="A0A2P6PU48"/>
<dbReference type="InterPro" id="IPR012337">
    <property type="entry name" value="RNaseH-like_sf"/>
</dbReference>
<accession>A0A2P6PU48</accession>
<dbReference type="Gramene" id="PRQ25453">
    <property type="protein sequence ID" value="PRQ25453"/>
    <property type="gene ID" value="RchiOBHm_Chr6g0283851"/>
</dbReference>
<protein>
    <submittedName>
        <fullName evidence="4">Putative HAT dimerization domain, ribonuclease H-like domain, hAT-like transposase, RNase-H</fullName>
    </submittedName>
</protein>
<reference evidence="4 5" key="1">
    <citation type="journal article" date="2018" name="Nat. Genet.">
        <title>The Rosa genome provides new insights in the design of modern roses.</title>
        <authorList>
            <person name="Bendahmane M."/>
        </authorList>
    </citation>
    <scope>NUCLEOTIDE SEQUENCE [LARGE SCALE GENOMIC DNA]</scope>
    <source>
        <strain evidence="5">cv. Old Blush</strain>
    </source>
</reference>
<dbReference type="InterPro" id="IPR008906">
    <property type="entry name" value="HATC_C_dom"/>
</dbReference>
<evidence type="ECO:0000259" key="3">
    <source>
        <dbReference type="Pfam" id="PF14372"/>
    </source>
</evidence>
<dbReference type="STRING" id="74649.A0A2P6PU48"/>
<feature type="compositionally biased region" description="Basic residues" evidence="1">
    <location>
        <begin position="331"/>
        <end position="359"/>
    </location>
</feature>